<evidence type="ECO:0000313" key="7">
    <source>
        <dbReference type="EMBL" id="TVY08576.1"/>
    </source>
</evidence>
<reference evidence="7 8" key="1">
    <citation type="submission" date="2019-07" db="EMBL/GenBank/DDBJ databases">
        <authorList>
            <person name="Kim J."/>
        </authorList>
    </citation>
    <scope>NUCLEOTIDE SEQUENCE [LARGE SCALE GENOMIC DNA]</scope>
    <source>
        <strain evidence="7 8">JC52</strain>
    </source>
</reference>
<dbReference type="EMBL" id="VNJI01000022">
    <property type="protein sequence ID" value="TVY08576.1"/>
    <property type="molecule type" value="Genomic_DNA"/>
</dbReference>
<organism evidence="7 8">
    <name type="scientific">Paenibacillus cremeus</name>
    <dbReference type="NCBI Taxonomy" id="2163881"/>
    <lineage>
        <taxon>Bacteria</taxon>
        <taxon>Bacillati</taxon>
        <taxon>Bacillota</taxon>
        <taxon>Bacilli</taxon>
        <taxon>Bacillales</taxon>
        <taxon>Paenibacillaceae</taxon>
        <taxon>Paenibacillus</taxon>
    </lineage>
</organism>
<evidence type="ECO:0000256" key="2">
    <source>
        <dbReference type="ARBA" id="ARBA00022729"/>
    </source>
</evidence>
<dbReference type="InterPro" id="IPR006059">
    <property type="entry name" value="SBP"/>
</dbReference>
<evidence type="ECO:0000256" key="3">
    <source>
        <dbReference type="ARBA" id="ARBA00023136"/>
    </source>
</evidence>
<dbReference type="Proteomes" id="UP000317036">
    <property type="component" value="Unassembled WGS sequence"/>
</dbReference>
<accession>A0A559K8X5</accession>
<keyword evidence="5" id="KW-0449">Lipoprotein</keyword>
<dbReference type="PANTHER" id="PTHR43649">
    <property type="entry name" value="ARABINOSE-BINDING PROTEIN-RELATED"/>
    <property type="match status" value="1"/>
</dbReference>
<evidence type="ECO:0000256" key="5">
    <source>
        <dbReference type="ARBA" id="ARBA00023288"/>
    </source>
</evidence>
<protein>
    <submittedName>
        <fullName evidence="7">Extracellular solute-binding protein</fullName>
    </submittedName>
</protein>
<dbReference type="PANTHER" id="PTHR43649:SF33">
    <property type="entry name" value="POLYGALACTURONAN_RHAMNOGALACTURONAN-BINDING PROTEIN YTCQ"/>
    <property type="match status" value="1"/>
</dbReference>
<keyword evidence="1" id="KW-1003">Cell membrane</keyword>
<keyword evidence="3" id="KW-0472">Membrane</keyword>
<comment type="caution">
    <text evidence="7">The sequence shown here is derived from an EMBL/GenBank/DDBJ whole genome shotgun (WGS) entry which is preliminary data.</text>
</comment>
<dbReference type="Pfam" id="PF01547">
    <property type="entry name" value="SBP_bac_1"/>
    <property type="match status" value="1"/>
</dbReference>
<evidence type="ECO:0000256" key="1">
    <source>
        <dbReference type="ARBA" id="ARBA00022475"/>
    </source>
</evidence>
<dbReference type="AlphaFoldDB" id="A0A559K8X5"/>
<feature type="region of interest" description="Disordered" evidence="6">
    <location>
        <begin position="13"/>
        <end position="46"/>
    </location>
</feature>
<name>A0A559K8X5_9BACL</name>
<keyword evidence="8" id="KW-1185">Reference proteome</keyword>
<evidence type="ECO:0000256" key="4">
    <source>
        <dbReference type="ARBA" id="ARBA00023139"/>
    </source>
</evidence>
<dbReference type="Gene3D" id="3.40.190.10">
    <property type="entry name" value="Periplasmic binding protein-like II"/>
    <property type="match status" value="2"/>
</dbReference>
<gene>
    <name evidence="7" type="ORF">FPZ49_18350</name>
</gene>
<dbReference type="SUPFAM" id="SSF53850">
    <property type="entry name" value="Periplasmic binding protein-like II"/>
    <property type="match status" value="1"/>
</dbReference>
<proteinExistence type="predicted"/>
<dbReference type="InterPro" id="IPR050490">
    <property type="entry name" value="Bact_solute-bd_prot1"/>
</dbReference>
<keyword evidence="2" id="KW-0732">Signal</keyword>
<dbReference type="OrthoDB" id="9787283at2"/>
<keyword evidence="4" id="KW-0564">Palmitate</keyword>
<evidence type="ECO:0000256" key="6">
    <source>
        <dbReference type="SAM" id="MobiDB-lite"/>
    </source>
</evidence>
<sequence length="519" mass="58521">MSIVMTGAIAAGCSSGSGSGGSTSPKAGDSGSGAGSGSASGSTTSKLLDPSKKLTFKMLDDSHPSWPYNKDWPVWKWIEEKTGVTLDVQVPSGKIEDSLSLAIASGSMPDIMYSPSKSLADKYGQQGALANILDYVNDMPNFKKWMDKYPDDTKYSLSADGKMYIFPNQGIAETNRTTWLYREDVFKKNGLKAPTTYDELYTVLKKLKELYPNSYPFSFRTGAQVKIMRTLAAEFGTGEEFYYDYDKKEWRYGAIEDNYKKAVEYMNKFYKEGLIPPDWLTVDAKQWQDLISTNRSFITNDYIGRIDFFNQPLRKDNKDFNLAFMPPPAGPGGKALNAYTHFKVSGPMVASTSKQIKDIMKFMDYFYSEDALASFSWGKEGTTYKVENGKKKFIENYTDVADMRKKTGLSTYATYTWFDYDAHLSLSSPELQKAYTDARPYDDKLKPELAYNEKEMELMATAGEAINKHREENIAKFILGQRSLDEWGKYVDEAKKLGVDKVLEADRAAFQRMSNAKIK</sequence>
<evidence type="ECO:0000313" key="8">
    <source>
        <dbReference type="Proteomes" id="UP000317036"/>
    </source>
</evidence>